<protein>
    <submittedName>
        <fullName evidence="2">Uncharacterized protein</fullName>
    </submittedName>
</protein>
<proteinExistence type="predicted"/>
<feature type="compositionally biased region" description="Polar residues" evidence="1">
    <location>
        <begin position="1"/>
        <end position="20"/>
    </location>
</feature>
<organism evidence="2 3">
    <name type="scientific">Lophium mytilinum</name>
    <dbReference type="NCBI Taxonomy" id="390894"/>
    <lineage>
        <taxon>Eukaryota</taxon>
        <taxon>Fungi</taxon>
        <taxon>Dikarya</taxon>
        <taxon>Ascomycota</taxon>
        <taxon>Pezizomycotina</taxon>
        <taxon>Dothideomycetes</taxon>
        <taxon>Pleosporomycetidae</taxon>
        <taxon>Mytilinidiales</taxon>
        <taxon>Mytilinidiaceae</taxon>
        <taxon>Lophium</taxon>
    </lineage>
</organism>
<reference evidence="2" key="1">
    <citation type="journal article" date="2020" name="Stud. Mycol.">
        <title>101 Dothideomycetes genomes: a test case for predicting lifestyles and emergence of pathogens.</title>
        <authorList>
            <person name="Haridas S."/>
            <person name="Albert R."/>
            <person name="Binder M."/>
            <person name="Bloem J."/>
            <person name="Labutti K."/>
            <person name="Salamov A."/>
            <person name="Andreopoulos B."/>
            <person name="Baker S."/>
            <person name="Barry K."/>
            <person name="Bills G."/>
            <person name="Bluhm B."/>
            <person name="Cannon C."/>
            <person name="Castanera R."/>
            <person name="Culley D."/>
            <person name="Daum C."/>
            <person name="Ezra D."/>
            <person name="Gonzalez J."/>
            <person name="Henrissat B."/>
            <person name="Kuo A."/>
            <person name="Liang C."/>
            <person name="Lipzen A."/>
            <person name="Lutzoni F."/>
            <person name="Magnuson J."/>
            <person name="Mondo S."/>
            <person name="Nolan M."/>
            <person name="Ohm R."/>
            <person name="Pangilinan J."/>
            <person name="Park H.-J."/>
            <person name="Ramirez L."/>
            <person name="Alfaro M."/>
            <person name="Sun H."/>
            <person name="Tritt A."/>
            <person name="Yoshinaga Y."/>
            <person name="Zwiers L.-H."/>
            <person name="Turgeon B."/>
            <person name="Goodwin S."/>
            <person name="Spatafora J."/>
            <person name="Crous P."/>
            <person name="Grigoriev I."/>
        </authorList>
    </citation>
    <scope>NUCLEOTIDE SEQUENCE</scope>
    <source>
        <strain evidence="2">CBS 269.34</strain>
    </source>
</reference>
<accession>A0A6A6QLU4</accession>
<evidence type="ECO:0000313" key="2">
    <source>
        <dbReference type="EMBL" id="KAF2493109.1"/>
    </source>
</evidence>
<dbReference type="EMBL" id="MU004192">
    <property type="protein sequence ID" value="KAF2493109.1"/>
    <property type="molecule type" value="Genomic_DNA"/>
</dbReference>
<feature type="region of interest" description="Disordered" evidence="1">
    <location>
        <begin position="1"/>
        <end position="30"/>
    </location>
</feature>
<evidence type="ECO:0000313" key="3">
    <source>
        <dbReference type="Proteomes" id="UP000799750"/>
    </source>
</evidence>
<keyword evidence="3" id="KW-1185">Reference proteome</keyword>
<gene>
    <name evidence="2" type="ORF">BU16DRAFT_619486</name>
</gene>
<dbReference type="OrthoDB" id="245563at2759"/>
<dbReference type="AlphaFoldDB" id="A0A6A6QLU4"/>
<evidence type="ECO:0000256" key="1">
    <source>
        <dbReference type="SAM" id="MobiDB-lite"/>
    </source>
</evidence>
<sequence>MDNQNHPFHADASTQTPTTKTEPRPLSPASTTLRPHIVILDFHGEPTYPGPDHPSTHFNDALAEALSIQFNRHLMLHHLNTPESGLRHLQKCTKYDAPIAVLIADSTITKPGTENRAVAAQLGEYVQNGGIVVLLPSFSQGVVPQDLNHFFSDGLGLTWKYGRVVKTEGNFKNHMHGKSFLGLQSKVEFEGIQLASVPSTEQVYLNLGRYLDASVTPVAWGRVGRGVVGYCCASKDGIAAVKFVVAMCSTSTTRAGRPELGVEIPERWCRDADVWTDEDVSNSGDASEEAT</sequence>
<dbReference type="Proteomes" id="UP000799750">
    <property type="component" value="Unassembled WGS sequence"/>
</dbReference>
<name>A0A6A6QLU4_9PEZI</name>